<comment type="caution">
    <text evidence="1">The sequence shown here is derived from an EMBL/GenBank/DDBJ whole genome shotgun (WGS) entry which is preliminary data.</text>
</comment>
<dbReference type="SUPFAM" id="SSF143422">
    <property type="entry name" value="Transposase IS200-like"/>
    <property type="match status" value="1"/>
</dbReference>
<dbReference type="GO" id="GO:0003677">
    <property type="term" value="F:DNA binding"/>
    <property type="evidence" value="ECO:0007669"/>
    <property type="project" value="InterPro"/>
</dbReference>
<name>A0A5C6AJE7_9BACT</name>
<proteinExistence type="predicted"/>
<keyword evidence="2" id="KW-1185">Reference proteome</keyword>
<dbReference type="RefSeq" id="WP_146443785.1">
    <property type="nucleotide sequence ID" value="NZ_SJPR01000001.1"/>
</dbReference>
<accession>A0A5C6AJE7</accession>
<dbReference type="Gene3D" id="3.30.70.1290">
    <property type="entry name" value="Transposase IS200-like"/>
    <property type="match status" value="1"/>
</dbReference>
<dbReference type="AlphaFoldDB" id="A0A5C6AJE7"/>
<evidence type="ECO:0008006" key="3">
    <source>
        <dbReference type="Google" id="ProtNLM"/>
    </source>
</evidence>
<dbReference type="InterPro" id="IPR036515">
    <property type="entry name" value="Transposase_17_sf"/>
</dbReference>
<sequence length="168" mass="18802">MPVFLITIHAYRSWNADHPRGYVRHGKGILPPNAEQAKAYDERAADLPALFGDAEQAAIASISADACLRRIWRLHAIAVEPTHAHLLVSWRDDTRSSVVGGKIKNLISRELNLGLATKRKWLSRGASRKRVKDQRHFDHLLETYLPKHRGLFWKEGLPPLPPPASAGG</sequence>
<protein>
    <recommendedName>
        <fullName evidence="3">Transposase IS200-like domain-containing protein</fullName>
    </recommendedName>
</protein>
<evidence type="ECO:0000313" key="1">
    <source>
        <dbReference type="EMBL" id="TWU00165.1"/>
    </source>
</evidence>
<gene>
    <name evidence="1" type="ORF">Pla108_11100</name>
</gene>
<dbReference type="EMBL" id="SJPR01000001">
    <property type="protein sequence ID" value="TWU00165.1"/>
    <property type="molecule type" value="Genomic_DNA"/>
</dbReference>
<dbReference type="GO" id="GO:0006313">
    <property type="term" value="P:DNA transposition"/>
    <property type="evidence" value="ECO:0007669"/>
    <property type="project" value="InterPro"/>
</dbReference>
<dbReference type="GO" id="GO:0004803">
    <property type="term" value="F:transposase activity"/>
    <property type="evidence" value="ECO:0007669"/>
    <property type="project" value="InterPro"/>
</dbReference>
<reference evidence="1 2" key="1">
    <citation type="submission" date="2019-02" db="EMBL/GenBank/DDBJ databases">
        <title>Deep-cultivation of Planctomycetes and their phenomic and genomic characterization uncovers novel biology.</title>
        <authorList>
            <person name="Wiegand S."/>
            <person name="Jogler M."/>
            <person name="Boedeker C."/>
            <person name="Pinto D."/>
            <person name="Vollmers J."/>
            <person name="Rivas-Marin E."/>
            <person name="Kohn T."/>
            <person name="Peeters S.H."/>
            <person name="Heuer A."/>
            <person name="Rast P."/>
            <person name="Oberbeckmann S."/>
            <person name="Bunk B."/>
            <person name="Jeske O."/>
            <person name="Meyerdierks A."/>
            <person name="Storesund J.E."/>
            <person name="Kallscheuer N."/>
            <person name="Luecker S."/>
            <person name="Lage O.M."/>
            <person name="Pohl T."/>
            <person name="Merkel B.J."/>
            <person name="Hornburger P."/>
            <person name="Mueller R.-W."/>
            <person name="Bruemmer F."/>
            <person name="Labrenz M."/>
            <person name="Spormann A.M."/>
            <person name="Op Den Camp H."/>
            <person name="Overmann J."/>
            <person name="Amann R."/>
            <person name="Jetten M.S.M."/>
            <person name="Mascher T."/>
            <person name="Medema M.H."/>
            <person name="Devos D.P."/>
            <person name="Kaster A.-K."/>
            <person name="Ovreas L."/>
            <person name="Rohde M."/>
            <person name="Galperin M.Y."/>
            <person name="Jogler C."/>
        </authorList>
    </citation>
    <scope>NUCLEOTIDE SEQUENCE [LARGE SCALE GENOMIC DNA]</scope>
    <source>
        <strain evidence="1 2">Pla108</strain>
    </source>
</reference>
<organism evidence="1 2">
    <name type="scientific">Botrimarina colliarenosi</name>
    <dbReference type="NCBI Taxonomy" id="2528001"/>
    <lineage>
        <taxon>Bacteria</taxon>
        <taxon>Pseudomonadati</taxon>
        <taxon>Planctomycetota</taxon>
        <taxon>Planctomycetia</taxon>
        <taxon>Pirellulales</taxon>
        <taxon>Lacipirellulaceae</taxon>
        <taxon>Botrimarina</taxon>
    </lineage>
</organism>
<dbReference type="Proteomes" id="UP000317421">
    <property type="component" value="Unassembled WGS sequence"/>
</dbReference>
<evidence type="ECO:0000313" key="2">
    <source>
        <dbReference type="Proteomes" id="UP000317421"/>
    </source>
</evidence>
<dbReference type="OrthoDB" id="280734at2"/>